<accession>A0AAE9ZAL5</accession>
<dbReference type="AlphaFoldDB" id="A0AAE9ZAL5"/>
<evidence type="ECO:0000313" key="2">
    <source>
        <dbReference type="EMBL" id="WDI30728.1"/>
    </source>
</evidence>
<organism evidence="2 3">
    <name type="scientific">Hyphococcus flavus</name>
    <dbReference type="NCBI Taxonomy" id="1866326"/>
    <lineage>
        <taxon>Bacteria</taxon>
        <taxon>Pseudomonadati</taxon>
        <taxon>Pseudomonadota</taxon>
        <taxon>Alphaproteobacteria</taxon>
        <taxon>Parvularculales</taxon>
        <taxon>Parvularculaceae</taxon>
        <taxon>Hyphococcus</taxon>
    </lineage>
</organism>
<evidence type="ECO:0000256" key="1">
    <source>
        <dbReference type="SAM" id="SignalP"/>
    </source>
</evidence>
<reference evidence="2" key="1">
    <citation type="submission" date="2023-02" db="EMBL/GenBank/DDBJ databases">
        <title>Genome sequence of Hyphococcus flavus.</title>
        <authorList>
            <person name="Rong J.-C."/>
            <person name="Zhao Q."/>
            <person name="Yi M."/>
            <person name="Wu J.-Y."/>
        </authorList>
    </citation>
    <scope>NUCLEOTIDE SEQUENCE</scope>
    <source>
        <strain evidence="2">MCCC 1K03223</strain>
    </source>
</reference>
<proteinExistence type="predicted"/>
<dbReference type="EMBL" id="CP118166">
    <property type="protein sequence ID" value="WDI30728.1"/>
    <property type="molecule type" value="Genomic_DNA"/>
</dbReference>
<feature type="chain" id="PRO_5041957473" evidence="1">
    <location>
        <begin position="25"/>
        <end position="343"/>
    </location>
</feature>
<gene>
    <name evidence="2" type="ORF">PUV54_12270</name>
</gene>
<name>A0AAE9ZAL5_9PROT</name>
<dbReference type="Proteomes" id="UP001214043">
    <property type="component" value="Chromosome"/>
</dbReference>
<evidence type="ECO:0000313" key="3">
    <source>
        <dbReference type="Proteomes" id="UP001214043"/>
    </source>
</evidence>
<dbReference type="KEGG" id="hfl:PUV54_12270"/>
<keyword evidence="3" id="KW-1185">Reference proteome</keyword>
<sequence length="343" mass="37026">MFRTRLFAALGAAALFLAPTGVIADVVDQEQLITEDSPTAIGGASEQELAQSFTVGVTGYLTQIRIPVACSTGELIVEIQRLNADGEPSGAVVTGARVAAGDLPAPPGTFRTIRLSPPLLVEAGDRYAIVLKNETGVCSILSGPEGDSYPGGQYFYDSRPNPPGWVGGKDRPAPSSTPGDMPFQTIIDDGVGGGSSNRCFGNTGSGPVPLPFADDLPICRCLSDPGLNQWRCRLLHPDFFIVRRIPMPPFNAKDVITEEWAFTPLRPLDGSVRMVMYSPYAQKPAVYDFGKKSKPGSFEYLRVERNLKDMEMLKGAAVEFMYPMRDASSPFQKSFGFDPGFEE</sequence>
<dbReference type="RefSeq" id="WP_274492542.1">
    <property type="nucleotide sequence ID" value="NZ_CP118166.1"/>
</dbReference>
<feature type="signal peptide" evidence="1">
    <location>
        <begin position="1"/>
        <end position="24"/>
    </location>
</feature>
<protein>
    <submittedName>
        <fullName evidence="2">Uncharacterized protein</fullName>
    </submittedName>
</protein>
<keyword evidence="1" id="KW-0732">Signal</keyword>